<dbReference type="GO" id="GO:0019005">
    <property type="term" value="C:SCF ubiquitin ligase complex"/>
    <property type="evidence" value="ECO:0007669"/>
    <property type="project" value="TreeGrafter"/>
</dbReference>
<name>A0A397S680_9GLOM</name>
<dbReference type="InterPro" id="IPR006553">
    <property type="entry name" value="Leu-rich_rpt_Cys-con_subtyp"/>
</dbReference>
<evidence type="ECO:0000313" key="2">
    <source>
        <dbReference type="EMBL" id="RIA79845.1"/>
    </source>
</evidence>
<dbReference type="EMBL" id="QKYT01001123">
    <property type="protein sequence ID" value="RIA79845.1"/>
    <property type="molecule type" value="Genomic_DNA"/>
</dbReference>
<dbReference type="InterPro" id="IPR001611">
    <property type="entry name" value="Leu-rich_rpt"/>
</dbReference>
<comment type="caution">
    <text evidence="2">The sequence shown here is derived from an EMBL/GenBank/DDBJ whole genome shotgun (WGS) entry which is preliminary data.</text>
</comment>
<organism evidence="2 3">
    <name type="scientific">Glomus cerebriforme</name>
    <dbReference type="NCBI Taxonomy" id="658196"/>
    <lineage>
        <taxon>Eukaryota</taxon>
        <taxon>Fungi</taxon>
        <taxon>Fungi incertae sedis</taxon>
        <taxon>Mucoromycota</taxon>
        <taxon>Glomeromycotina</taxon>
        <taxon>Glomeromycetes</taxon>
        <taxon>Glomerales</taxon>
        <taxon>Glomeraceae</taxon>
        <taxon>Glomus</taxon>
    </lineage>
</organism>
<sequence length="244" mass="27337">MSNIAQVFGDLFNFIKWKKETNLITACKQVGSWSYNTALNSGHSIPVITEEDGDIDVIIGSYPNIVYLNFNATCKLAISDTAIINIAHSYPNLLRLELFECGYISDTAIKEIVKSCSRLEHLNLRVFSLISEDTICIIARSCQKLRFLDLMQCFSITDRAIKEIAKSCHKLEYLDIYGCGSSVTDLGIRAIACSCPKLKHLDLGNNSMIGNSAIREIARSFPNLKSLGLEYCRDISRKVIETEY</sequence>
<reference evidence="2 3" key="1">
    <citation type="submission" date="2018-06" db="EMBL/GenBank/DDBJ databases">
        <title>Comparative genomics reveals the genomic features of Rhizophagus irregularis, R. cerebriforme, R. diaphanum and Gigaspora rosea, and their symbiotic lifestyle signature.</title>
        <authorList>
            <person name="Morin E."/>
            <person name="San Clemente H."/>
            <person name="Chen E.C.H."/>
            <person name="De La Providencia I."/>
            <person name="Hainaut M."/>
            <person name="Kuo A."/>
            <person name="Kohler A."/>
            <person name="Murat C."/>
            <person name="Tang N."/>
            <person name="Roy S."/>
            <person name="Loubradou J."/>
            <person name="Henrissat B."/>
            <person name="Grigoriev I.V."/>
            <person name="Corradi N."/>
            <person name="Roux C."/>
            <person name="Martin F.M."/>
        </authorList>
    </citation>
    <scope>NUCLEOTIDE SEQUENCE [LARGE SCALE GENOMIC DNA]</scope>
    <source>
        <strain evidence="2 3">DAOM 227022</strain>
    </source>
</reference>
<keyword evidence="3" id="KW-1185">Reference proteome</keyword>
<protein>
    <recommendedName>
        <fullName evidence="1">F-box/LRR-repeat protein 15-like leucin rich repeat domain-containing protein</fullName>
    </recommendedName>
</protein>
<dbReference type="Pfam" id="PF25372">
    <property type="entry name" value="DUF7885"/>
    <property type="match status" value="1"/>
</dbReference>
<gene>
    <name evidence="2" type="ORF">C1645_839793</name>
</gene>
<accession>A0A397S680</accession>
<dbReference type="Gene3D" id="3.80.10.10">
    <property type="entry name" value="Ribonuclease Inhibitor"/>
    <property type="match status" value="1"/>
</dbReference>
<dbReference type="PANTHER" id="PTHR13318:SF190">
    <property type="entry name" value="PARTNER OF PAIRED, ISOFORM B"/>
    <property type="match status" value="1"/>
</dbReference>
<dbReference type="SMART" id="SM00367">
    <property type="entry name" value="LRR_CC"/>
    <property type="match status" value="5"/>
</dbReference>
<dbReference type="STRING" id="658196.A0A397S680"/>
<evidence type="ECO:0000313" key="3">
    <source>
        <dbReference type="Proteomes" id="UP000265703"/>
    </source>
</evidence>
<proteinExistence type="predicted"/>
<dbReference type="Proteomes" id="UP000265703">
    <property type="component" value="Unassembled WGS sequence"/>
</dbReference>
<dbReference type="InterPro" id="IPR032675">
    <property type="entry name" value="LRR_dom_sf"/>
</dbReference>
<dbReference type="InterPro" id="IPR057207">
    <property type="entry name" value="FBXL15_LRR"/>
</dbReference>
<evidence type="ECO:0000259" key="1">
    <source>
        <dbReference type="Pfam" id="PF25372"/>
    </source>
</evidence>
<dbReference type="SUPFAM" id="SSF52047">
    <property type="entry name" value="RNI-like"/>
    <property type="match status" value="1"/>
</dbReference>
<dbReference type="GO" id="GO:0031146">
    <property type="term" value="P:SCF-dependent proteasomal ubiquitin-dependent protein catabolic process"/>
    <property type="evidence" value="ECO:0007669"/>
    <property type="project" value="TreeGrafter"/>
</dbReference>
<dbReference type="PANTHER" id="PTHR13318">
    <property type="entry name" value="PARTNER OF PAIRED, ISOFORM B-RELATED"/>
    <property type="match status" value="1"/>
</dbReference>
<dbReference type="OrthoDB" id="550575at2759"/>
<feature type="domain" description="F-box/LRR-repeat protein 15-like leucin rich repeat" evidence="1">
    <location>
        <begin position="78"/>
        <end position="194"/>
    </location>
</feature>
<dbReference type="Pfam" id="PF13516">
    <property type="entry name" value="LRR_6"/>
    <property type="match status" value="1"/>
</dbReference>
<dbReference type="AlphaFoldDB" id="A0A397S680"/>